<dbReference type="Pfam" id="PF01494">
    <property type="entry name" value="FAD_binding_3"/>
    <property type="match status" value="2"/>
</dbReference>
<dbReference type="GO" id="GO:0009435">
    <property type="term" value="P:NAD+ biosynthetic process"/>
    <property type="evidence" value="ECO:0007669"/>
    <property type="project" value="UniProtKB-UniPathway"/>
</dbReference>
<feature type="domain" description="FAD-binding" evidence="10">
    <location>
        <begin position="55"/>
        <end position="222"/>
    </location>
</feature>
<dbReference type="EC" id="1.14.13.9" evidence="9"/>
<dbReference type="PRINTS" id="PR00420">
    <property type="entry name" value="RNGMNOXGNASE"/>
</dbReference>
<keyword evidence="3 9" id="KW-0662">Pyridine nucleotide biosynthesis</keyword>
<comment type="function">
    <text evidence="9">Catalyzes the hydroxylation of L-kynurenine (L-Kyn) to form 3-hydroxy-L-kynurenine (L-3OHKyn). Required for synthesis of quinolinic acid.</text>
</comment>
<keyword evidence="2 9" id="KW-0285">Flavoprotein</keyword>
<evidence type="ECO:0000256" key="3">
    <source>
        <dbReference type="ARBA" id="ARBA00022642"/>
    </source>
</evidence>
<dbReference type="GO" id="GO:0019805">
    <property type="term" value="P:quinolinate biosynthetic process"/>
    <property type="evidence" value="ECO:0007669"/>
    <property type="project" value="UniProtKB-UniRule"/>
</dbReference>
<evidence type="ECO:0000259" key="10">
    <source>
        <dbReference type="Pfam" id="PF01494"/>
    </source>
</evidence>
<dbReference type="HAMAP" id="MF_01971">
    <property type="entry name" value="Kynurenine_monooxygenase"/>
    <property type="match status" value="1"/>
</dbReference>
<dbReference type="AlphaFoldDB" id="A0A1I3XZY9"/>
<name>A0A1I3XZY9_9GAMM</name>
<dbReference type="GO" id="GO:0004502">
    <property type="term" value="F:kynurenine 3-monooxygenase activity"/>
    <property type="evidence" value="ECO:0007669"/>
    <property type="project" value="UniProtKB-UniRule"/>
</dbReference>
<evidence type="ECO:0000256" key="1">
    <source>
        <dbReference type="ARBA" id="ARBA00001974"/>
    </source>
</evidence>
<evidence type="ECO:0000256" key="9">
    <source>
        <dbReference type="HAMAP-Rule" id="MF_01971"/>
    </source>
</evidence>
<feature type="domain" description="FAD-binding" evidence="10">
    <location>
        <begin position="335"/>
        <end position="389"/>
    </location>
</feature>
<dbReference type="InterPro" id="IPR002938">
    <property type="entry name" value="FAD-bd"/>
</dbReference>
<sequence>MLLASIRRESIRTQGALLPRKDELAEGVGIAVAYDLRNSGAIPSTERGMTKPSITLIGGGLVGALLGTLLARRGYRVDLFEKRTDPRRAGFAGGRSINLALAERGLHALRQADLADEVLEHAVMMRGRMVHPREGASGLQRYGVDDSEVIWSVARGGLNVLLLDAAEAAGVQLHFGQSLASADFDARRIRVIDDHGIHREVEAGVLIGADGAGSALRAAMDAHTPLGLRVEALGHGYKELEIPPAQGDGRARFALEPNALHIWPRGGYMCIALPNTEGSFTVTLFLPAKGAHPSFASLPDAAHAAAFFREDFPDLLPLIPNFAEDYDSHPVGTLSTLYLDRWHLDGRALLIGDAAHAIVPFHGQGMNCGFEDTVALADLLAESGRDTADAFAEFQRIRQPDADAIAQMALENYVEMRDSVADPHYLAKRELGAALAERIPSHYMARYRLVTFTHLPYAYALERGRAQDALLRRLLGESCDAKTVDLAAAEALFKSALPPLAHG</sequence>
<keyword evidence="5 9" id="KW-0521">NADP</keyword>
<evidence type="ECO:0000313" key="11">
    <source>
        <dbReference type="EMBL" id="SFK24566.1"/>
    </source>
</evidence>
<dbReference type="SUPFAM" id="SSF51905">
    <property type="entry name" value="FAD/NAD(P)-binding domain"/>
    <property type="match status" value="1"/>
</dbReference>
<evidence type="ECO:0000256" key="2">
    <source>
        <dbReference type="ARBA" id="ARBA00022630"/>
    </source>
</evidence>
<keyword evidence="6 9" id="KW-0560">Oxidoreductase</keyword>
<dbReference type="GO" id="GO:0070189">
    <property type="term" value="P:kynurenine metabolic process"/>
    <property type="evidence" value="ECO:0007669"/>
    <property type="project" value="TreeGrafter"/>
</dbReference>
<keyword evidence="7 9" id="KW-0503">Monooxygenase</keyword>
<dbReference type="GO" id="GO:0043420">
    <property type="term" value="P:anthranilate metabolic process"/>
    <property type="evidence" value="ECO:0007669"/>
    <property type="project" value="UniProtKB-UniRule"/>
</dbReference>
<dbReference type="Proteomes" id="UP000198725">
    <property type="component" value="Unassembled WGS sequence"/>
</dbReference>
<protein>
    <recommendedName>
        <fullName evidence="9">Kynurenine 3-monooxygenase</fullName>
        <ecNumber evidence="9">1.14.13.9</ecNumber>
    </recommendedName>
    <alternativeName>
        <fullName evidence="9">Kynurenine 3-hydroxylase</fullName>
    </alternativeName>
</protein>
<comment type="catalytic activity">
    <reaction evidence="8 9">
        <text>L-kynurenine + NADPH + O2 + H(+) = 3-hydroxy-L-kynurenine + NADP(+) + H2O</text>
        <dbReference type="Rhea" id="RHEA:20545"/>
        <dbReference type="ChEBI" id="CHEBI:15377"/>
        <dbReference type="ChEBI" id="CHEBI:15378"/>
        <dbReference type="ChEBI" id="CHEBI:15379"/>
        <dbReference type="ChEBI" id="CHEBI:57783"/>
        <dbReference type="ChEBI" id="CHEBI:57959"/>
        <dbReference type="ChEBI" id="CHEBI:58125"/>
        <dbReference type="ChEBI" id="CHEBI:58349"/>
        <dbReference type="EC" id="1.14.13.9"/>
    </reaction>
</comment>
<dbReference type="PANTHER" id="PTHR46028:SF2">
    <property type="entry name" value="KYNURENINE 3-MONOOXYGENASE"/>
    <property type="match status" value="1"/>
</dbReference>
<dbReference type="GO" id="GO:0071949">
    <property type="term" value="F:FAD binding"/>
    <property type="evidence" value="ECO:0007669"/>
    <property type="project" value="InterPro"/>
</dbReference>
<evidence type="ECO:0000313" key="12">
    <source>
        <dbReference type="Proteomes" id="UP000198725"/>
    </source>
</evidence>
<accession>A0A1I3XZY9</accession>
<comment type="cofactor">
    <cofactor evidence="1 9">
        <name>FAD</name>
        <dbReference type="ChEBI" id="CHEBI:57692"/>
    </cofactor>
</comment>
<evidence type="ECO:0000256" key="5">
    <source>
        <dbReference type="ARBA" id="ARBA00022857"/>
    </source>
</evidence>
<dbReference type="PANTHER" id="PTHR46028">
    <property type="entry name" value="KYNURENINE 3-MONOOXYGENASE"/>
    <property type="match status" value="1"/>
</dbReference>
<evidence type="ECO:0000256" key="7">
    <source>
        <dbReference type="ARBA" id="ARBA00023033"/>
    </source>
</evidence>
<keyword evidence="4 9" id="KW-0274">FAD</keyword>
<dbReference type="EMBL" id="FOSR01000001">
    <property type="protein sequence ID" value="SFK24566.1"/>
    <property type="molecule type" value="Genomic_DNA"/>
</dbReference>
<dbReference type="UniPathway" id="UPA00253">
    <property type="reaction ID" value="UER00328"/>
</dbReference>
<dbReference type="FunFam" id="3.50.50.60:FF:000185">
    <property type="entry name" value="Kynurenine 3-monooxygenase"/>
    <property type="match status" value="1"/>
</dbReference>
<evidence type="ECO:0000256" key="6">
    <source>
        <dbReference type="ARBA" id="ARBA00023002"/>
    </source>
</evidence>
<comment type="pathway">
    <text evidence="9">Cofactor biosynthesis; NAD(+) biosynthesis; quinolinate from L-kynurenine: step 1/3.</text>
</comment>
<comment type="similarity">
    <text evidence="9">Belongs to the aromatic-ring hydroxylase family. KMO subfamily.</text>
</comment>
<keyword evidence="12" id="KW-1185">Reference proteome</keyword>
<evidence type="ECO:0000256" key="4">
    <source>
        <dbReference type="ARBA" id="ARBA00022827"/>
    </source>
</evidence>
<reference evidence="12" key="1">
    <citation type="submission" date="2016-10" db="EMBL/GenBank/DDBJ databases">
        <authorList>
            <person name="Varghese N."/>
            <person name="Submissions S."/>
        </authorList>
    </citation>
    <scope>NUCLEOTIDE SEQUENCE [LARGE SCALE GENOMIC DNA]</scope>
    <source>
        <strain evidence="12">MO64</strain>
    </source>
</reference>
<dbReference type="GO" id="GO:0006569">
    <property type="term" value="P:L-tryptophan catabolic process"/>
    <property type="evidence" value="ECO:0007669"/>
    <property type="project" value="UniProtKB-UniRule"/>
</dbReference>
<dbReference type="Gene3D" id="3.50.50.60">
    <property type="entry name" value="FAD/NAD(P)-binding domain"/>
    <property type="match status" value="1"/>
</dbReference>
<organism evidence="11 12">
    <name type="scientific">Rhodanobacter glycinis</name>
    <dbReference type="NCBI Taxonomy" id="582702"/>
    <lineage>
        <taxon>Bacteria</taxon>
        <taxon>Pseudomonadati</taxon>
        <taxon>Pseudomonadota</taxon>
        <taxon>Gammaproteobacteria</taxon>
        <taxon>Lysobacterales</taxon>
        <taxon>Rhodanobacteraceae</taxon>
        <taxon>Rhodanobacter</taxon>
    </lineage>
</organism>
<gene>
    <name evidence="9" type="primary">kmo</name>
    <name evidence="11" type="ORF">SAMN05192579_101219</name>
</gene>
<evidence type="ECO:0000256" key="8">
    <source>
        <dbReference type="ARBA" id="ARBA00047818"/>
    </source>
</evidence>
<dbReference type="InterPro" id="IPR027545">
    <property type="entry name" value="Kynurenine_monooxygenase"/>
</dbReference>
<dbReference type="InterPro" id="IPR036188">
    <property type="entry name" value="FAD/NAD-bd_sf"/>
</dbReference>
<proteinExistence type="inferred from homology"/>